<reference evidence="6 7" key="1">
    <citation type="submission" date="2023-10" db="EMBL/GenBank/DDBJ databases">
        <title>Psychrosphaera aquimaarina strain SW33 isolated from seawater.</title>
        <authorList>
            <person name="Bayburt H."/>
            <person name="Kim J.M."/>
            <person name="Choi B.J."/>
            <person name="Jeon C.O."/>
        </authorList>
    </citation>
    <scope>NUCLEOTIDE SEQUENCE [LARGE SCALE GENOMIC DNA]</scope>
    <source>
        <strain evidence="6 7">KCTC 52743</strain>
    </source>
</reference>
<evidence type="ECO:0000256" key="2">
    <source>
        <dbReference type="ARBA" id="ARBA00005988"/>
    </source>
</evidence>
<dbReference type="SMART" id="SM00631">
    <property type="entry name" value="Zn_pept"/>
    <property type="match status" value="1"/>
</dbReference>
<feature type="signal peptide" evidence="4">
    <location>
        <begin position="1"/>
        <end position="24"/>
    </location>
</feature>
<evidence type="ECO:0000256" key="1">
    <source>
        <dbReference type="ARBA" id="ARBA00001947"/>
    </source>
</evidence>
<organism evidence="6 7">
    <name type="scientific">Psychrosphaera aquimarina</name>
    <dbReference type="NCBI Taxonomy" id="2044854"/>
    <lineage>
        <taxon>Bacteria</taxon>
        <taxon>Pseudomonadati</taxon>
        <taxon>Pseudomonadota</taxon>
        <taxon>Gammaproteobacteria</taxon>
        <taxon>Alteromonadales</taxon>
        <taxon>Pseudoalteromonadaceae</taxon>
        <taxon>Psychrosphaera</taxon>
    </lineage>
</organism>
<dbReference type="EMBL" id="JAWCUA010000010">
    <property type="protein sequence ID" value="MDU0114225.1"/>
    <property type="molecule type" value="Genomic_DNA"/>
</dbReference>
<comment type="similarity">
    <text evidence="2 3">Belongs to the peptidase M14 family.</text>
</comment>
<keyword evidence="4" id="KW-0732">Signal</keyword>
<evidence type="ECO:0000259" key="5">
    <source>
        <dbReference type="PROSITE" id="PS52035"/>
    </source>
</evidence>
<dbReference type="PANTHER" id="PTHR11705:SF145">
    <property type="entry name" value="PEPTIDASE M14 CARBOXYPEPTIDASE A DOMAIN-CONTAINING PROTEIN"/>
    <property type="match status" value="1"/>
</dbReference>
<dbReference type="Gene3D" id="3.40.630.10">
    <property type="entry name" value="Zn peptidases"/>
    <property type="match status" value="1"/>
</dbReference>
<dbReference type="Pfam" id="PF00246">
    <property type="entry name" value="Peptidase_M14"/>
    <property type="match status" value="1"/>
</dbReference>
<feature type="chain" id="PRO_5046629360" evidence="4">
    <location>
        <begin position="25"/>
        <end position="619"/>
    </location>
</feature>
<comment type="caution">
    <text evidence="6">The sequence shown here is derived from an EMBL/GenBank/DDBJ whole genome shotgun (WGS) entry which is preliminary data.</text>
</comment>
<evidence type="ECO:0000313" key="7">
    <source>
        <dbReference type="Proteomes" id="UP001257914"/>
    </source>
</evidence>
<gene>
    <name evidence="6" type="ORF">RT723_14750</name>
</gene>
<sequence length="619" mass="70609">MKSKLLILSVLSLSFVMQTNTVQADPTLLPPIKQWQGKSLELVKDKSDKWQTQFEKSNMLSTPNYDQSIKYIKALAKSDKQFNLTSIGKSPQNRDIWMLIASKDGAKTPEQLQKNKKPTLFIQAGIHAGEIDGKDAGFMLLRDISKNGKGHLLDKVNLLFIPIFNVDGHERSSPHNRVNQRGPKNMGWRTTAQNINLNRDFAKADTPEMQALISTINKWQPTLYLDIHVTDGEDYQYDITYGYNGEHAYSPNISQWLDTELTPVINSELKKNGHLGGPLTFGIDNKDFGKGLFGWTASPRYSNGWGDARHLPTILIENHSLKPYFQRVLGTYVFLETVINKLATDGDALIAATEQDIKQKHKTLPLAWSADTENPEYMDFQGMEYQQATDKLTGIKYVKWTGKPKTYNKLPIFWARKPSVEVQVPEFYYVPPQHLDVIERLTNQGIQYKTLKHPLKLQVTELTAKDYSFGKVPFEGHLTADAKFDTNKVTKTLPAGTIKISTKQNLGTLVVTLLDPRAPDSYFKWGFFNQMFQQTEYIESYAMIPLAHKMLNSDAKLKQAFFDKFGEAKSKQVTEVESKKAGSLEELFAEGSDDKMKWLYQRSVYYDNQHLKYPVLFEM</sequence>
<dbReference type="PANTHER" id="PTHR11705">
    <property type="entry name" value="PROTEASE FAMILY M14 CARBOXYPEPTIDASE A,B"/>
    <property type="match status" value="1"/>
</dbReference>
<accession>A0ABU3R3I9</accession>
<name>A0ABU3R3I9_9GAMM</name>
<keyword evidence="7" id="KW-1185">Reference proteome</keyword>
<proteinExistence type="inferred from homology"/>
<dbReference type="SUPFAM" id="SSF53187">
    <property type="entry name" value="Zn-dependent exopeptidases"/>
    <property type="match status" value="1"/>
</dbReference>
<feature type="domain" description="Peptidase M14" evidence="5">
    <location>
        <begin position="61"/>
        <end position="328"/>
    </location>
</feature>
<protein>
    <submittedName>
        <fullName evidence="6">M14 family metallopeptidase</fullName>
    </submittedName>
</protein>
<dbReference type="InterPro" id="IPR000834">
    <property type="entry name" value="Peptidase_M14"/>
</dbReference>
<evidence type="ECO:0000256" key="4">
    <source>
        <dbReference type="SAM" id="SignalP"/>
    </source>
</evidence>
<dbReference type="CDD" id="cd06241">
    <property type="entry name" value="M14-like"/>
    <property type="match status" value="1"/>
</dbReference>
<dbReference type="Proteomes" id="UP001257914">
    <property type="component" value="Unassembled WGS sequence"/>
</dbReference>
<evidence type="ECO:0000256" key="3">
    <source>
        <dbReference type="PROSITE-ProRule" id="PRU01379"/>
    </source>
</evidence>
<dbReference type="PROSITE" id="PS52035">
    <property type="entry name" value="PEPTIDASE_M14"/>
    <property type="match status" value="1"/>
</dbReference>
<comment type="cofactor">
    <cofactor evidence="1">
        <name>Zn(2+)</name>
        <dbReference type="ChEBI" id="CHEBI:29105"/>
    </cofactor>
</comment>
<evidence type="ECO:0000313" key="6">
    <source>
        <dbReference type="EMBL" id="MDU0114225.1"/>
    </source>
</evidence>
<comment type="caution">
    <text evidence="3">Lacks conserved residue(s) required for the propagation of feature annotation.</text>
</comment>
<dbReference type="RefSeq" id="WP_315947843.1">
    <property type="nucleotide sequence ID" value="NZ_JAWCUA010000010.1"/>
</dbReference>